<evidence type="ECO:0000256" key="2">
    <source>
        <dbReference type="ARBA" id="ARBA00022527"/>
    </source>
</evidence>
<dbReference type="PANTHER" id="PTHR24363:SF0">
    <property type="entry name" value="SERINE_THREONINE KINASE LIKE DOMAIN CONTAINING 1"/>
    <property type="match status" value="1"/>
</dbReference>
<dbReference type="InterPro" id="IPR000719">
    <property type="entry name" value="Prot_kinase_dom"/>
</dbReference>
<dbReference type="SMART" id="SM00220">
    <property type="entry name" value="S_TKc"/>
    <property type="match status" value="1"/>
</dbReference>
<gene>
    <name evidence="11" type="ORF">BJP34_12695</name>
</gene>
<evidence type="ECO:0000256" key="8">
    <source>
        <dbReference type="ARBA" id="ARBA00048679"/>
    </source>
</evidence>
<evidence type="ECO:0000313" key="12">
    <source>
        <dbReference type="Proteomes" id="UP000177870"/>
    </source>
</evidence>
<dbReference type="PROSITE" id="PS00108">
    <property type="entry name" value="PROTEIN_KINASE_ST"/>
    <property type="match status" value="1"/>
</dbReference>
<evidence type="ECO:0000313" key="11">
    <source>
        <dbReference type="EMBL" id="AOX00192.1"/>
    </source>
</evidence>
<reference evidence="12" key="1">
    <citation type="submission" date="2016-10" db="EMBL/GenBank/DDBJ databases">
        <title>Comparative genomics uncovers the prolific and rare metabolic potential of the cyanobacterial genus Moorea.</title>
        <authorList>
            <person name="Leao T."/>
            <person name="Castelao G."/>
            <person name="Korobeynikov A."/>
            <person name="Monroe E.A."/>
            <person name="Podell S."/>
            <person name="Glukhov E."/>
            <person name="Allen E."/>
            <person name="Gerwick W.H."/>
            <person name="Gerwick L."/>
        </authorList>
    </citation>
    <scope>NUCLEOTIDE SEQUENCE [LARGE SCALE GENOMIC DNA]</scope>
    <source>
        <strain evidence="12">PAL-8-15-08-1</strain>
    </source>
</reference>
<keyword evidence="2" id="KW-0723">Serine/threonine-protein kinase</keyword>
<dbReference type="CDD" id="cd14014">
    <property type="entry name" value="STKc_PknB_like"/>
    <property type="match status" value="1"/>
</dbReference>
<dbReference type="GO" id="GO:0004674">
    <property type="term" value="F:protein serine/threonine kinase activity"/>
    <property type="evidence" value="ECO:0007669"/>
    <property type="project" value="UniProtKB-KW"/>
</dbReference>
<evidence type="ECO:0000256" key="4">
    <source>
        <dbReference type="ARBA" id="ARBA00022741"/>
    </source>
</evidence>
<organism evidence="11 12">
    <name type="scientific">Moorena producens PAL-8-15-08-1</name>
    <dbReference type="NCBI Taxonomy" id="1458985"/>
    <lineage>
        <taxon>Bacteria</taxon>
        <taxon>Bacillati</taxon>
        <taxon>Cyanobacteriota</taxon>
        <taxon>Cyanophyceae</taxon>
        <taxon>Coleofasciculales</taxon>
        <taxon>Coleofasciculaceae</taxon>
        <taxon>Moorena</taxon>
    </lineage>
</organism>
<protein>
    <recommendedName>
        <fullName evidence="1">non-specific serine/threonine protein kinase</fullName>
        <ecNumber evidence="1">2.7.11.1</ecNumber>
    </recommendedName>
</protein>
<name>A0A1D8TRB3_9CYAN</name>
<dbReference type="OrthoDB" id="502205at2"/>
<feature type="coiled-coil region" evidence="9">
    <location>
        <begin position="438"/>
        <end position="467"/>
    </location>
</feature>
<dbReference type="SUPFAM" id="SSF56112">
    <property type="entry name" value="Protein kinase-like (PK-like)"/>
    <property type="match status" value="1"/>
</dbReference>
<dbReference type="Pfam" id="PF00069">
    <property type="entry name" value="Pkinase"/>
    <property type="match status" value="1"/>
</dbReference>
<accession>A0A1D8TRB3</accession>
<dbReference type="GO" id="GO:0005524">
    <property type="term" value="F:ATP binding"/>
    <property type="evidence" value="ECO:0007669"/>
    <property type="project" value="UniProtKB-KW"/>
</dbReference>
<dbReference type="STRING" id="1458985.BJP34_12695"/>
<dbReference type="Gene3D" id="1.10.510.10">
    <property type="entry name" value="Transferase(Phosphotransferase) domain 1"/>
    <property type="match status" value="1"/>
</dbReference>
<evidence type="ECO:0000256" key="9">
    <source>
        <dbReference type="SAM" id="Coils"/>
    </source>
</evidence>
<feature type="domain" description="Protein kinase" evidence="10">
    <location>
        <begin position="12"/>
        <end position="270"/>
    </location>
</feature>
<dbReference type="AlphaFoldDB" id="A0A1D8TRB3"/>
<dbReference type="PROSITE" id="PS50011">
    <property type="entry name" value="PROTEIN_KINASE_DOM"/>
    <property type="match status" value="1"/>
</dbReference>
<evidence type="ECO:0000256" key="3">
    <source>
        <dbReference type="ARBA" id="ARBA00022679"/>
    </source>
</evidence>
<dbReference type="InterPro" id="IPR008271">
    <property type="entry name" value="Ser/Thr_kinase_AS"/>
</dbReference>
<dbReference type="KEGG" id="mpro:BJP34_12695"/>
<evidence type="ECO:0000256" key="1">
    <source>
        <dbReference type="ARBA" id="ARBA00012513"/>
    </source>
</evidence>
<dbReference type="InterPro" id="IPR011009">
    <property type="entry name" value="Kinase-like_dom_sf"/>
</dbReference>
<dbReference type="PANTHER" id="PTHR24363">
    <property type="entry name" value="SERINE/THREONINE PROTEIN KINASE"/>
    <property type="match status" value="1"/>
</dbReference>
<evidence type="ECO:0000256" key="7">
    <source>
        <dbReference type="ARBA" id="ARBA00047899"/>
    </source>
</evidence>
<proteinExistence type="predicted"/>
<dbReference type="EC" id="2.7.11.1" evidence="1"/>
<dbReference type="Proteomes" id="UP000177870">
    <property type="component" value="Chromosome"/>
</dbReference>
<dbReference type="RefSeq" id="WP_070392659.1">
    <property type="nucleotide sequence ID" value="NZ_CP017599.1"/>
</dbReference>
<keyword evidence="4" id="KW-0547">Nucleotide-binding</keyword>
<keyword evidence="6" id="KW-0067">ATP-binding</keyword>
<keyword evidence="9" id="KW-0175">Coiled coil</keyword>
<comment type="catalytic activity">
    <reaction evidence="7">
        <text>L-threonyl-[protein] + ATP = O-phospho-L-threonyl-[protein] + ADP + H(+)</text>
        <dbReference type="Rhea" id="RHEA:46608"/>
        <dbReference type="Rhea" id="RHEA-COMP:11060"/>
        <dbReference type="Rhea" id="RHEA-COMP:11605"/>
        <dbReference type="ChEBI" id="CHEBI:15378"/>
        <dbReference type="ChEBI" id="CHEBI:30013"/>
        <dbReference type="ChEBI" id="CHEBI:30616"/>
        <dbReference type="ChEBI" id="CHEBI:61977"/>
        <dbReference type="ChEBI" id="CHEBI:456216"/>
        <dbReference type="EC" id="2.7.11.1"/>
    </reaction>
</comment>
<evidence type="ECO:0000256" key="6">
    <source>
        <dbReference type="ARBA" id="ARBA00022840"/>
    </source>
</evidence>
<evidence type="ECO:0000256" key="5">
    <source>
        <dbReference type="ARBA" id="ARBA00022777"/>
    </source>
</evidence>
<dbReference type="EMBL" id="CP017599">
    <property type="protein sequence ID" value="AOX00192.1"/>
    <property type="molecule type" value="Genomic_DNA"/>
</dbReference>
<keyword evidence="5" id="KW-0418">Kinase</keyword>
<evidence type="ECO:0000259" key="10">
    <source>
        <dbReference type="PROSITE" id="PS50011"/>
    </source>
</evidence>
<keyword evidence="3" id="KW-0808">Transferase</keyword>
<sequence>MSEFPDFYNYGYQVKKQLGHNYHSGRVTYQAIHLKTKQKVVIKLFQFAQYNSSWHGYQSIESEIKVLKQLHHPRIPRYLDSFAPEGGVCLVQEYKNAQPLSAYPSFTPEQIQQIAVQMLEILDYIQHFYNPIIHRDIKPENVLLDYKMRVYLIDFGLAKLAYGSINGSTTMAGTAGFMPPEQLYNHTLNKASDIYSLGVTLVCLVTGIKTAEISNLIDLSNHRIKFKHLASGYSKEFLNYLDKMVEPDPKKRLANLERIFKSVPSPEPIQRKLLAEFSNKLKVNNLNKRLKYAIVTVISLGLGVTYGLNQVEQLLVSKIQQHLSDGDYEKCINLAQDVPVFLSINEKSICLLNDCSVAQLNKATKLVDNPQLIYKAITEAKKIPTESNSYQEAKTLITQWKEWQSDQNLIQKAQQDLKKHKWQQAKAMAAQVNAERFQQQAIQIINAAETKLKAAELERLGAELEIQGENLILKANHYANQRQYSQAISIAKRIHNATPSYQEAQRLIAEWKSQIPQVFRNYWSSPQVNGARFVVDKIEKWKNGQLKIYFKAYNYTNKDSRFSDFIAVDNLGNNYRGYSGSSWDGTVMPSRIPTKGSITLKQPLDPNASVITLSFRRVYTYNPLIRLITLKTKGIRVK</sequence>
<comment type="catalytic activity">
    <reaction evidence="8">
        <text>L-seryl-[protein] + ATP = O-phospho-L-seryl-[protein] + ADP + H(+)</text>
        <dbReference type="Rhea" id="RHEA:17989"/>
        <dbReference type="Rhea" id="RHEA-COMP:9863"/>
        <dbReference type="Rhea" id="RHEA-COMP:11604"/>
        <dbReference type="ChEBI" id="CHEBI:15378"/>
        <dbReference type="ChEBI" id="CHEBI:29999"/>
        <dbReference type="ChEBI" id="CHEBI:30616"/>
        <dbReference type="ChEBI" id="CHEBI:83421"/>
        <dbReference type="ChEBI" id="CHEBI:456216"/>
        <dbReference type="EC" id="2.7.11.1"/>
    </reaction>
</comment>